<proteinExistence type="predicted"/>
<dbReference type="RefSeq" id="WP_101678505.1">
    <property type="nucleotide sequence ID" value="NZ_CP136958.1"/>
</dbReference>
<protein>
    <submittedName>
        <fullName evidence="2">Uncharacterized protein</fullName>
    </submittedName>
</protein>
<sequence length="78" mass="7925">MVAAPVGLATLVVVLAVAFRRSFGRRSSAILGGLTGGGCMAWIGNTGPTVGQTRDMLIAAVALAAVFLVVATVTHRRC</sequence>
<reference evidence="2" key="1">
    <citation type="submission" date="2017-12" db="EMBL/GenBank/DDBJ databases">
        <authorList>
            <person name="Thomas-White K."/>
            <person name="Wolfe A.J."/>
        </authorList>
    </citation>
    <scope>NUCLEOTIDE SEQUENCE</scope>
    <source>
        <strain evidence="2">UMB0763</strain>
    </source>
</reference>
<gene>
    <name evidence="2" type="ORF">CYJ47_12025</name>
</gene>
<dbReference type="KEGG" id="cpyr:CYJ47_12025"/>
<accession>A0AAF0YU43</accession>
<keyword evidence="1" id="KW-0472">Membrane</keyword>
<dbReference type="AlphaFoldDB" id="A0AAF0YU43"/>
<name>A0AAF0YU43_9CORY</name>
<dbReference type="Proteomes" id="UP000234560">
    <property type="component" value="Chromosome"/>
</dbReference>
<keyword evidence="1" id="KW-0812">Transmembrane</keyword>
<feature type="transmembrane region" description="Helical" evidence="1">
    <location>
        <begin position="56"/>
        <end position="74"/>
    </location>
</feature>
<dbReference type="EMBL" id="CP136958">
    <property type="protein sequence ID" value="WOT01959.1"/>
    <property type="molecule type" value="Genomic_DNA"/>
</dbReference>
<organism evidence="2 3">
    <name type="scientific">Corynebacterium pyruviciproducens</name>
    <dbReference type="NCBI Taxonomy" id="598660"/>
    <lineage>
        <taxon>Bacteria</taxon>
        <taxon>Bacillati</taxon>
        <taxon>Actinomycetota</taxon>
        <taxon>Actinomycetes</taxon>
        <taxon>Mycobacteriales</taxon>
        <taxon>Corynebacteriaceae</taxon>
        <taxon>Corynebacterium</taxon>
    </lineage>
</organism>
<evidence type="ECO:0000313" key="3">
    <source>
        <dbReference type="Proteomes" id="UP000234560"/>
    </source>
</evidence>
<keyword evidence="1" id="KW-1133">Transmembrane helix</keyword>
<evidence type="ECO:0000256" key="1">
    <source>
        <dbReference type="SAM" id="Phobius"/>
    </source>
</evidence>
<reference evidence="2" key="2">
    <citation type="submission" date="2023-10" db="EMBL/GenBank/DDBJ databases">
        <authorList>
            <person name="Choi B."/>
        </authorList>
    </citation>
    <scope>NUCLEOTIDE SEQUENCE</scope>
    <source>
        <strain evidence="2">UMB0763</strain>
    </source>
</reference>
<evidence type="ECO:0000313" key="2">
    <source>
        <dbReference type="EMBL" id="WOT01959.1"/>
    </source>
</evidence>